<sequence>MPASCSGWWGVSERARRSASSGVYLGVCVVRQGPEKRTYASITVQAEEAAAGSGEEAASGSEGEGAEEEEEEEEEKKARR</sequence>
<feature type="compositionally biased region" description="Acidic residues" evidence="1">
    <location>
        <begin position="64"/>
        <end position="74"/>
    </location>
</feature>
<dbReference type="Proteomes" id="UP000250275">
    <property type="component" value="Unassembled WGS sequence"/>
</dbReference>
<name>A0A310S9J9_9HYME</name>
<feature type="compositionally biased region" description="Low complexity" evidence="1">
    <location>
        <begin position="46"/>
        <end position="61"/>
    </location>
</feature>
<proteinExistence type="predicted"/>
<reference evidence="2 3" key="1">
    <citation type="submission" date="2015-07" db="EMBL/GenBank/DDBJ databases">
        <title>The genome of Eufriesea mexicana.</title>
        <authorList>
            <person name="Pan H."/>
            <person name="Kapheim K."/>
        </authorList>
    </citation>
    <scope>NUCLEOTIDE SEQUENCE [LARGE SCALE GENOMIC DNA]</scope>
    <source>
        <strain evidence="2">0111107269</strain>
        <tissue evidence="2">Whole body</tissue>
    </source>
</reference>
<evidence type="ECO:0000313" key="2">
    <source>
        <dbReference type="EMBL" id="OAD53498.1"/>
    </source>
</evidence>
<evidence type="ECO:0000313" key="3">
    <source>
        <dbReference type="Proteomes" id="UP000250275"/>
    </source>
</evidence>
<keyword evidence="3" id="KW-1185">Reference proteome</keyword>
<protein>
    <submittedName>
        <fullName evidence="2">Uncharacterized protein</fullName>
    </submittedName>
</protein>
<evidence type="ECO:0000256" key="1">
    <source>
        <dbReference type="SAM" id="MobiDB-lite"/>
    </source>
</evidence>
<organism evidence="2 3">
    <name type="scientific">Eufriesea mexicana</name>
    <dbReference type="NCBI Taxonomy" id="516756"/>
    <lineage>
        <taxon>Eukaryota</taxon>
        <taxon>Metazoa</taxon>
        <taxon>Ecdysozoa</taxon>
        <taxon>Arthropoda</taxon>
        <taxon>Hexapoda</taxon>
        <taxon>Insecta</taxon>
        <taxon>Pterygota</taxon>
        <taxon>Neoptera</taxon>
        <taxon>Endopterygota</taxon>
        <taxon>Hymenoptera</taxon>
        <taxon>Apocrita</taxon>
        <taxon>Aculeata</taxon>
        <taxon>Apoidea</taxon>
        <taxon>Anthophila</taxon>
        <taxon>Apidae</taxon>
        <taxon>Eufriesea</taxon>
    </lineage>
</organism>
<dbReference type="EMBL" id="KQ767066">
    <property type="protein sequence ID" value="OAD53498.1"/>
    <property type="molecule type" value="Genomic_DNA"/>
</dbReference>
<gene>
    <name evidence="2" type="ORF">WN48_09838</name>
</gene>
<accession>A0A310S9J9</accession>
<feature type="region of interest" description="Disordered" evidence="1">
    <location>
        <begin position="46"/>
        <end position="80"/>
    </location>
</feature>
<dbReference type="AlphaFoldDB" id="A0A310S9J9"/>